<evidence type="ECO:0000313" key="2">
    <source>
        <dbReference type="EMBL" id="KAL3766550.1"/>
    </source>
</evidence>
<comment type="caution">
    <text evidence="2">The sequence shown here is derived from an EMBL/GenBank/DDBJ whole genome shotgun (WGS) entry which is preliminary data.</text>
</comment>
<proteinExistence type="predicted"/>
<dbReference type="Proteomes" id="UP001530315">
    <property type="component" value="Unassembled WGS sequence"/>
</dbReference>
<accession>A0ABD3MRF1</accession>
<dbReference type="AlphaFoldDB" id="A0ABD3MRF1"/>
<evidence type="ECO:0000256" key="1">
    <source>
        <dbReference type="SAM" id="MobiDB-lite"/>
    </source>
</evidence>
<dbReference type="EMBL" id="JALLAZ020001728">
    <property type="protein sequence ID" value="KAL3766550.1"/>
    <property type="molecule type" value="Genomic_DNA"/>
</dbReference>
<feature type="compositionally biased region" description="Low complexity" evidence="1">
    <location>
        <begin position="139"/>
        <end position="149"/>
    </location>
</feature>
<reference evidence="2 3" key="1">
    <citation type="submission" date="2024-10" db="EMBL/GenBank/DDBJ databases">
        <title>Updated reference genomes for cyclostephanoid diatoms.</title>
        <authorList>
            <person name="Roberts W.R."/>
            <person name="Alverson A.J."/>
        </authorList>
    </citation>
    <scope>NUCLEOTIDE SEQUENCE [LARGE SCALE GENOMIC DNA]</scope>
    <source>
        <strain evidence="2 3">AJA276-08</strain>
    </source>
</reference>
<feature type="region of interest" description="Disordered" evidence="1">
    <location>
        <begin position="49"/>
        <end position="82"/>
    </location>
</feature>
<organism evidence="2 3">
    <name type="scientific">Stephanodiscus triporus</name>
    <dbReference type="NCBI Taxonomy" id="2934178"/>
    <lineage>
        <taxon>Eukaryota</taxon>
        <taxon>Sar</taxon>
        <taxon>Stramenopiles</taxon>
        <taxon>Ochrophyta</taxon>
        <taxon>Bacillariophyta</taxon>
        <taxon>Coscinodiscophyceae</taxon>
        <taxon>Thalassiosirophycidae</taxon>
        <taxon>Stephanodiscales</taxon>
        <taxon>Stephanodiscaceae</taxon>
        <taxon>Stephanodiscus</taxon>
    </lineage>
</organism>
<gene>
    <name evidence="2" type="ORF">ACHAW5_000785</name>
</gene>
<evidence type="ECO:0000313" key="3">
    <source>
        <dbReference type="Proteomes" id="UP001530315"/>
    </source>
</evidence>
<feature type="region of interest" description="Disordered" evidence="1">
    <location>
        <begin position="270"/>
        <end position="290"/>
    </location>
</feature>
<dbReference type="PANTHER" id="PTHR21228:SF40">
    <property type="entry name" value="LD45607P"/>
    <property type="match status" value="1"/>
</dbReference>
<dbReference type="PANTHER" id="PTHR21228">
    <property type="entry name" value="FAST LEU-RICH DOMAIN-CONTAINING"/>
    <property type="match status" value="1"/>
</dbReference>
<name>A0ABD3MRF1_9STRA</name>
<feature type="compositionally biased region" description="Basic and acidic residues" evidence="1">
    <location>
        <begin position="116"/>
        <end position="125"/>
    </location>
</feature>
<feature type="region of interest" description="Disordered" evidence="1">
    <location>
        <begin position="112"/>
        <end position="153"/>
    </location>
</feature>
<protein>
    <submittedName>
        <fullName evidence="2">Uncharacterized protein</fullName>
    </submittedName>
</protein>
<dbReference type="InterPro" id="IPR050870">
    <property type="entry name" value="FAST_kinase"/>
</dbReference>
<keyword evidence="3" id="KW-1185">Reference proteome</keyword>
<sequence length="1070" mass="117862">MKERDDSNSDPDDDRILSIVVEPIVEGISPNVASAALRMLCSPPFLPYPTSASTGGGRRHFEGGGGSSRTNDDDPASSSTIERSVYEKLMRLLLRKIGDSVEGRRAATVVPSRVADSARPRDDGGRSNAPTTLRDASIVVPPSGSTSSGVDGGEKTLNWHAHADALHSLSSLAHVLGSYSDRRRRGDVIAGHLPPLTNIIPPTEHGRIVDLYESVVGCISLDDETTSSFVRCVGPRRLVQDVLRPMVTMEAARMRIFGWVNDDDDAAGWSNAVDGGGDDERRPPRSVSPGRRSYDRLISIASSYLVLPHSLEKLTASELSITLWSMTKIYNPLRTSNVPFTPTPVDRPPLTFQSPQGILLRAFMKRLRKYSVRSSATGKDLTRALWSVARLIIYFDEEDEASSHPDCSPSFEQLIPLPILLPGEDVSESENLFTSSIEDVNDVGTKSMSRMRLLLMPRTWQRSRVGESNDSPDDPLKIALRDEAVIMFHTLINEIVRPPIYSKTKVGGAIREDKGYCSIEKTKLESLSLWQIAEMLQAATTLHISHEDIVPAIIKILQHLTSNPSSSRNPIRQCRNCKDISRVLLSLQRLRVGSGIFDDATSSDGSCGGDGGDINIACGTVEGSDIEKKSYSAELYVGGLECRCVQHLGEKFLDLVLWHKGQSKWACDPRTLATILRSGVMMFQGPSNATKSMLDAASILILDDNINGKTDQGWYRHSFLSSCNEFEVSNCLFAFARAKNFDQGVFNSLTSQMMEDDIILSCTPSSASRTMWSCSVLLSLGDAGTSGNTYKLVDLFHQLSPLLLSSSLSSTDISSAMWAMAKSEYVIDRGIFDQLAKSMASDIMLKQSNTRLVSQALWSCGKMVEFEYPKSMAEVQEGLDKFDESDNIVLHVPPYVKSAHKFVHFLIKNRDQVSPKQISQSIWAIGRLRLSDRFLIDEMGRIALSLHASLNAREIANIIWGLSKVNYDNPEVISNIVRRIISPHITKECTAQEASMILFALGKLRICEEEALVLFASLSMVLKRQLIDATSQSIANALWAHEVLGIAPPPELLSTWAQDRLGMNVSTQPK</sequence>